<evidence type="ECO:0000259" key="13">
    <source>
        <dbReference type="Pfam" id="PF00593"/>
    </source>
</evidence>
<evidence type="ECO:0000256" key="2">
    <source>
        <dbReference type="ARBA" id="ARBA00022448"/>
    </source>
</evidence>
<dbReference type="EMBL" id="BSOP01000060">
    <property type="protein sequence ID" value="GLR54790.1"/>
    <property type="molecule type" value="Genomic_DNA"/>
</dbReference>
<dbReference type="Gene3D" id="2.170.130.10">
    <property type="entry name" value="TonB-dependent receptor, plug domain"/>
    <property type="match status" value="1"/>
</dbReference>
<evidence type="ECO:0000256" key="4">
    <source>
        <dbReference type="ARBA" id="ARBA00022692"/>
    </source>
</evidence>
<keyword evidence="5 12" id="KW-0732">Signal</keyword>
<evidence type="ECO:0000256" key="5">
    <source>
        <dbReference type="ARBA" id="ARBA00022729"/>
    </source>
</evidence>
<dbReference type="InterPro" id="IPR037066">
    <property type="entry name" value="Plug_dom_sf"/>
</dbReference>
<dbReference type="PANTHER" id="PTHR30069">
    <property type="entry name" value="TONB-DEPENDENT OUTER MEMBRANE RECEPTOR"/>
    <property type="match status" value="1"/>
</dbReference>
<evidence type="ECO:0000256" key="9">
    <source>
        <dbReference type="ARBA" id="ARBA00023237"/>
    </source>
</evidence>
<dbReference type="Proteomes" id="UP001156702">
    <property type="component" value="Unassembled WGS sequence"/>
</dbReference>
<keyword evidence="4 10" id="KW-0812">Transmembrane</keyword>
<keyword evidence="2 10" id="KW-0813">Transport</keyword>
<evidence type="ECO:0000256" key="7">
    <source>
        <dbReference type="ARBA" id="ARBA00023077"/>
    </source>
</evidence>
<evidence type="ECO:0000256" key="12">
    <source>
        <dbReference type="SAM" id="SignalP"/>
    </source>
</evidence>
<keyword evidence="16" id="KW-1185">Reference proteome</keyword>
<feature type="chain" id="PRO_5046141990" evidence="12">
    <location>
        <begin position="22"/>
        <end position="639"/>
    </location>
</feature>
<comment type="caution">
    <text evidence="15">The sequence shown here is derived from an EMBL/GenBank/DDBJ whole genome shotgun (WGS) entry which is preliminary data.</text>
</comment>
<feature type="signal peptide" evidence="12">
    <location>
        <begin position="1"/>
        <end position="21"/>
    </location>
</feature>
<organism evidence="15 16">
    <name type="scientific">Shinella yambaruensis</name>
    <dbReference type="NCBI Taxonomy" id="415996"/>
    <lineage>
        <taxon>Bacteria</taxon>
        <taxon>Pseudomonadati</taxon>
        <taxon>Pseudomonadota</taxon>
        <taxon>Alphaproteobacteria</taxon>
        <taxon>Hyphomicrobiales</taxon>
        <taxon>Rhizobiaceae</taxon>
        <taxon>Shinella</taxon>
    </lineage>
</organism>
<keyword evidence="3 10" id="KW-1134">Transmembrane beta strand</keyword>
<dbReference type="Pfam" id="PF00593">
    <property type="entry name" value="TonB_dep_Rec_b-barrel"/>
    <property type="match status" value="1"/>
</dbReference>
<reference evidence="16" key="1">
    <citation type="journal article" date="2019" name="Int. J. Syst. Evol. Microbiol.">
        <title>The Global Catalogue of Microorganisms (GCM) 10K type strain sequencing project: providing services to taxonomists for standard genome sequencing and annotation.</title>
        <authorList>
            <consortium name="The Broad Institute Genomics Platform"/>
            <consortium name="The Broad Institute Genome Sequencing Center for Infectious Disease"/>
            <person name="Wu L."/>
            <person name="Ma J."/>
        </authorList>
    </citation>
    <scope>NUCLEOTIDE SEQUENCE [LARGE SCALE GENOMIC DNA]</scope>
    <source>
        <strain evidence="16">NBRC 102122</strain>
    </source>
</reference>
<dbReference type="InterPro" id="IPR012910">
    <property type="entry name" value="Plug_dom"/>
</dbReference>
<dbReference type="RefSeq" id="WP_244770209.1">
    <property type="nucleotide sequence ID" value="NZ_BSOP01000060.1"/>
</dbReference>
<keyword evidence="6" id="KW-0406">Ion transport</keyword>
<proteinExistence type="inferred from homology"/>
<dbReference type="PROSITE" id="PS52016">
    <property type="entry name" value="TONB_DEPENDENT_REC_3"/>
    <property type="match status" value="1"/>
</dbReference>
<evidence type="ECO:0000256" key="6">
    <source>
        <dbReference type="ARBA" id="ARBA00023065"/>
    </source>
</evidence>
<keyword evidence="9 10" id="KW-0998">Cell outer membrane</keyword>
<evidence type="ECO:0000256" key="11">
    <source>
        <dbReference type="RuleBase" id="RU003357"/>
    </source>
</evidence>
<sequence>MKKHLAGASLLVIALCPPVYAQERAAADTPTDLDEIVITDGLTSVDLKKSGRAVTVITGEQIEKNQVRYVADALRLVPGFAVSRTGSFGGLTQVRVRGAEGNHVLVMIDGVEANNNDQGEFDFGSLIADDIERIEILRGAQSTFWGANAMSGVINIITKRGERGTATSSARTEVGSDGTVMGALSTRGGGENYDYSLSGMLRRTGGFNISDIGGEKDGDRNGTLNGRFSVDLSPETTIDGTLRYVNRRSDLDQQDNDTAMAYDVGDYTKNRELLGSIGLSNSALDGALTQKARFSAYDLHRFDHSEAFGDSWNDGNRYNATYQASYRHDALENQVHQLTAGYEWQRETFSPSHLTQTFSRNTHSLIGEYRGEFFEQFYLNGGIRQDWNGAFADAATWTVSAAWQVPQADTRLHASLGTAVTNPTFYEQFGYFPGTFKGNPNLKPEESLGWDIGVEKSFFDGGLVVDVTYFRQNLENEIATVFNPDFTSMPVNRDGESRRQGVEVSATVDFFNGLTLTGAYTYTHATEQAEAGGPRLEEVRRPRHMGSLNAAYVFHDERARVFAEAVFNGRMKDVVFATLVPPRVTLGGYTVVNVGGSFKVNDTVEIFGRIDNLFDRDYQEVYGFNTPGLTAFAGLKATF</sequence>
<keyword evidence="8 10" id="KW-0472">Membrane</keyword>
<evidence type="ECO:0000313" key="16">
    <source>
        <dbReference type="Proteomes" id="UP001156702"/>
    </source>
</evidence>
<evidence type="ECO:0000256" key="8">
    <source>
        <dbReference type="ARBA" id="ARBA00023136"/>
    </source>
</evidence>
<evidence type="ECO:0000256" key="1">
    <source>
        <dbReference type="ARBA" id="ARBA00004571"/>
    </source>
</evidence>
<comment type="similarity">
    <text evidence="10 11">Belongs to the TonB-dependent receptor family.</text>
</comment>
<keyword evidence="15" id="KW-0675">Receptor</keyword>
<evidence type="ECO:0000256" key="3">
    <source>
        <dbReference type="ARBA" id="ARBA00022452"/>
    </source>
</evidence>
<gene>
    <name evidence="15" type="ORF">GCM10007923_60090</name>
</gene>
<dbReference type="CDD" id="cd01347">
    <property type="entry name" value="ligand_gated_channel"/>
    <property type="match status" value="1"/>
</dbReference>
<dbReference type="Gene3D" id="2.40.170.20">
    <property type="entry name" value="TonB-dependent receptor, beta-barrel domain"/>
    <property type="match status" value="1"/>
</dbReference>
<protein>
    <submittedName>
        <fullName evidence="15">TonB-dependent receptor</fullName>
    </submittedName>
</protein>
<dbReference type="SUPFAM" id="SSF56935">
    <property type="entry name" value="Porins"/>
    <property type="match status" value="1"/>
</dbReference>
<dbReference type="InterPro" id="IPR000531">
    <property type="entry name" value="Beta-barrel_TonB"/>
</dbReference>
<dbReference type="InterPro" id="IPR036942">
    <property type="entry name" value="Beta-barrel_TonB_sf"/>
</dbReference>
<name>A0ABQ5ZPK9_9HYPH</name>
<accession>A0ABQ5ZPK9</accession>
<evidence type="ECO:0000313" key="15">
    <source>
        <dbReference type="EMBL" id="GLR54790.1"/>
    </source>
</evidence>
<keyword evidence="7 11" id="KW-0798">TonB box</keyword>
<feature type="domain" description="TonB-dependent receptor plug" evidence="14">
    <location>
        <begin position="47"/>
        <end position="153"/>
    </location>
</feature>
<comment type="subcellular location">
    <subcellularLocation>
        <location evidence="1 10">Cell outer membrane</location>
        <topology evidence="1 10">Multi-pass membrane protein</topology>
    </subcellularLocation>
</comment>
<evidence type="ECO:0000259" key="14">
    <source>
        <dbReference type="Pfam" id="PF07715"/>
    </source>
</evidence>
<dbReference type="InterPro" id="IPR039426">
    <property type="entry name" value="TonB-dep_rcpt-like"/>
</dbReference>
<feature type="domain" description="TonB-dependent receptor-like beta-barrel" evidence="13">
    <location>
        <begin position="211"/>
        <end position="613"/>
    </location>
</feature>
<dbReference type="PANTHER" id="PTHR30069:SF53">
    <property type="entry name" value="COLICIN I RECEPTOR-RELATED"/>
    <property type="match status" value="1"/>
</dbReference>
<evidence type="ECO:0000256" key="10">
    <source>
        <dbReference type="PROSITE-ProRule" id="PRU01360"/>
    </source>
</evidence>
<dbReference type="Pfam" id="PF07715">
    <property type="entry name" value="Plug"/>
    <property type="match status" value="1"/>
</dbReference>